<dbReference type="InterPro" id="IPR005532">
    <property type="entry name" value="SUMF_dom"/>
</dbReference>
<proteinExistence type="predicted"/>
<evidence type="ECO:0000313" key="3">
    <source>
        <dbReference type="EMBL" id="SNB51092.1"/>
    </source>
</evidence>
<dbReference type="EMBL" id="FYDG01000001">
    <property type="protein sequence ID" value="SNB51092.1"/>
    <property type="molecule type" value="Genomic_DNA"/>
</dbReference>
<organism evidence="3 4">
    <name type="scientific">Rhodoblastus acidophilus</name>
    <name type="common">Rhodopseudomonas acidophila</name>
    <dbReference type="NCBI Taxonomy" id="1074"/>
    <lineage>
        <taxon>Bacteria</taxon>
        <taxon>Pseudomonadati</taxon>
        <taxon>Pseudomonadota</taxon>
        <taxon>Alphaproteobacteria</taxon>
        <taxon>Hyphomicrobiales</taxon>
        <taxon>Rhodoblastaceae</taxon>
        <taxon>Rhodoblastus</taxon>
    </lineage>
</organism>
<dbReference type="InterPro" id="IPR016187">
    <property type="entry name" value="CTDL_fold"/>
</dbReference>
<dbReference type="InterPro" id="IPR051043">
    <property type="entry name" value="Sulfatase_Mod_Factor_Kinase"/>
</dbReference>
<gene>
    <name evidence="3" type="ORF">SAMN06265338_10136</name>
</gene>
<dbReference type="Pfam" id="PF03781">
    <property type="entry name" value="FGE-sulfatase"/>
    <property type="match status" value="1"/>
</dbReference>
<feature type="chain" id="PRO_5012081056" evidence="1">
    <location>
        <begin position="21"/>
        <end position="261"/>
    </location>
</feature>
<dbReference type="PANTHER" id="PTHR23150:SF19">
    <property type="entry name" value="FORMYLGLYCINE-GENERATING ENZYME"/>
    <property type="match status" value="1"/>
</dbReference>
<keyword evidence="4" id="KW-1185">Reference proteome</keyword>
<sequence length="261" mass="27999">MARRAAILATFLAVFPSALAPACAAPAGMAPVPAGAFTPFFKMIPAKGQRGAEPRPIALKAFRLDRFPVTSAQFAAFLATNPQWRREAAPRLFVDPNYLRRWREGAPAAGEALAPVTNVSWFAAQAFCEARGGRLPTTDEWEYALADAGRGRDQVTRISLDWFARPNGARLGEVGQGAANGYGLSDMVGLVWEWTEDFSATGSGAEQRNTSSKDDAAFCGGGAAGVRDPADYPALMRYALRASLKARYTQDNLGFRCAGDE</sequence>
<name>A0A212PVZ2_RHOAC</name>
<evidence type="ECO:0000259" key="2">
    <source>
        <dbReference type="Pfam" id="PF03781"/>
    </source>
</evidence>
<dbReference type="SUPFAM" id="SSF56436">
    <property type="entry name" value="C-type lectin-like"/>
    <property type="match status" value="1"/>
</dbReference>
<dbReference type="OrthoDB" id="9768004at2"/>
<feature type="domain" description="Sulfatase-modifying factor enzyme-like" evidence="2">
    <location>
        <begin position="31"/>
        <end position="258"/>
    </location>
</feature>
<dbReference type="Gene3D" id="3.90.1580.10">
    <property type="entry name" value="paralog of FGE (formylglycine-generating enzyme)"/>
    <property type="match status" value="1"/>
</dbReference>
<reference evidence="4" key="1">
    <citation type="submission" date="2017-06" db="EMBL/GenBank/DDBJ databases">
        <authorList>
            <person name="Varghese N."/>
            <person name="Submissions S."/>
        </authorList>
    </citation>
    <scope>NUCLEOTIDE SEQUENCE [LARGE SCALE GENOMIC DNA]</scope>
    <source>
        <strain evidence="4">DSM 137</strain>
    </source>
</reference>
<dbReference type="Proteomes" id="UP000198418">
    <property type="component" value="Unassembled WGS sequence"/>
</dbReference>
<evidence type="ECO:0000313" key="4">
    <source>
        <dbReference type="Proteomes" id="UP000198418"/>
    </source>
</evidence>
<dbReference type="AlphaFoldDB" id="A0A212PVZ2"/>
<protein>
    <submittedName>
        <fullName evidence="3">Formylglycine-generating enzyme, required for sulfatase activity, contains SUMF1/FGE domain</fullName>
    </submittedName>
</protein>
<keyword evidence="1" id="KW-0732">Signal</keyword>
<dbReference type="GO" id="GO:0120147">
    <property type="term" value="F:formylglycine-generating oxidase activity"/>
    <property type="evidence" value="ECO:0007669"/>
    <property type="project" value="TreeGrafter"/>
</dbReference>
<accession>A0A212PVZ2</accession>
<dbReference type="RefSeq" id="WP_088518556.1">
    <property type="nucleotide sequence ID" value="NZ_FYDG01000001.1"/>
</dbReference>
<feature type="signal peptide" evidence="1">
    <location>
        <begin position="1"/>
        <end position="20"/>
    </location>
</feature>
<dbReference type="PANTHER" id="PTHR23150">
    <property type="entry name" value="SULFATASE MODIFYING FACTOR 1, 2"/>
    <property type="match status" value="1"/>
</dbReference>
<dbReference type="InterPro" id="IPR042095">
    <property type="entry name" value="SUMF_sf"/>
</dbReference>
<evidence type="ECO:0000256" key="1">
    <source>
        <dbReference type="SAM" id="SignalP"/>
    </source>
</evidence>